<protein>
    <submittedName>
        <fullName evidence="2">GNAT family N-acetyltransferase</fullName>
    </submittedName>
</protein>
<dbReference type="InterPro" id="IPR016181">
    <property type="entry name" value="Acyl_CoA_acyltransferase"/>
</dbReference>
<dbReference type="AlphaFoldDB" id="A0A6G3TPJ5"/>
<dbReference type="GO" id="GO:0016747">
    <property type="term" value="F:acyltransferase activity, transferring groups other than amino-acyl groups"/>
    <property type="evidence" value="ECO:0007669"/>
    <property type="project" value="InterPro"/>
</dbReference>
<comment type="caution">
    <text evidence="2">The sequence shown here is derived from an EMBL/GenBank/DDBJ whole genome shotgun (WGS) entry which is preliminary data.</text>
</comment>
<dbReference type="SUPFAM" id="SSF55729">
    <property type="entry name" value="Acyl-CoA N-acyltransferases (Nat)"/>
    <property type="match status" value="1"/>
</dbReference>
<keyword evidence="2" id="KW-0808">Transferase</keyword>
<dbReference type="RefSeq" id="WP_164279042.1">
    <property type="nucleotide sequence ID" value="NZ_JAAGMQ010001082.1"/>
</dbReference>
<dbReference type="Gene3D" id="3.40.630.30">
    <property type="match status" value="1"/>
</dbReference>
<dbReference type="Proteomes" id="UP000475666">
    <property type="component" value="Unassembled WGS sequence"/>
</dbReference>
<accession>A0A6G3TPJ5</accession>
<gene>
    <name evidence="2" type="ORF">G3I66_36580</name>
</gene>
<sequence length="175" mass="19151">MLDDHQLVSAMHARSSPQSRYSRYQSARRDLSFAEWATLVDPSRGLSLIAQDRNSPSHVVAVSHLLFTDRAGVGELGILVEDAWQNLGLGTALVRQALAQAQNLDLHTVLVITELSNHRMRGICRALGSRTVQVEGNVIDLALPVAGPPPIQDVDRRCHASAQHLVSPCPARSRR</sequence>
<reference evidence="2 3" key="1">
    <citation type="submission" date="2020-01" db="EMBL/GenBank/DDBJ databases">
        <title>Insect and environment-associated Actinomycetes.</title>
        <authorList>
            <person name="Currrie C."/>
            <person name="Chevrette M."/>
            <person name="Carlson C."/>
            <person name="Stubbendieck R."/>
            <person name="Wendt-Pienkowski E."/>
        </authorList>
    </citation>
    <scope>NUCLEOTIDE SEQUENCE [LARGE SCALE GENOMIC DNA]</scope>
    <source>
        <strain evidence="2 3">SID7739</strain>
    </source>
</reference>
<organism evidence="2 3">
    <name type="scientific">Streptomyces rubrogriseus</name>
    <dbReference type="NCBI Taxonomy" id="194673"/>
    <lineage>
        <taxon>Bacteria</taxon>
        <taxon>Bacillati</taxon>
        <taxon>Actinomycetota</taxon>
        <taxon>Actinomycetes</taxon>
        <taxon>Kitasatosporales</taxon>
        <taxon>Streptomycetaceae</taxon>
        <taxon>Streptomyces</taxon>
        <taxon>Streptomyces violaceoruber group</taxon>
    </lineage>
</organism>
<dbReference type="InterPro" id="IPR000182">
    <property type="entry name" value="GNAT_dom"/>
</dbReference>
<dbReference type="PROSITE" id="PS51186">
    <property type="entry name" value="GNAT"/>
    <property type="match status" value="1"/>
</dbReference>
<feature type="domain" description="N-acetyltransferase" evidence="1">
    <location>
        <begin position="11"/>
        <end position="150"/>
    </location>
</feature>
<evidence type="ECO:0000313" key="3">
    <source>
        <dbReference type="Proteomes" id="UP000475666"/>
    </source>
</evidence>
<evidence type="ECO:0000259" key="1">
    <source>
        <dbReference type="PROSITE" id="PS51186"/>
    </source>
</evidence>
<name>A0A6G3TPJ5_9ACTN</name>
<dbReference type="EMBL" id="JAAGMQ010001082">
    <property type="protein sequence ID" value="NEC38647.1"/>
    <property type="molecule type" value="Genomic_DNA"/>
</dbReference>
<proteinExistence type="predicted"/>
<dbReference type="Pfam" id="PF00583">
    <property type="entry name" value="Acetyltransf_1"/>
    <property type="match status" value="1"/>
</dbReference>
<evidence type="ECO:0000313" key="2">
    <source>
        <dbReference type="EMBL" id="NEC38647.1"/>
    </source>
</evidence>